<evidence type="ECO:0000256" key="1">
    <source>
        <dbReference type="SAM" id="MobiDB-lite"/>
    </source>
</evidence>
<dbReference type="EMBL" id="CANL01000005">
    <property type="protein sequence ID" value="CCM62447.1"/>
    <property type="molecule type" value="Genomic_DNA"/>
</dbReference>
<sequence length="57" mass="5400">MVRSTASAVQPVNLGDSGVEIGAPSLPEDGGSSLEEGGSSVDDGGVSDVGDGESHAG</sequence>
<comment type="caution">
    <text evidence="2">The sequence shown here is derived from an EMBL/GenBank/DDBJ whole genome shotgun (WGS) entry which is preliminary data.</text>
</comment>
<accession>R4Z1G7</accession>
<evidence type="ECO:0000313" key="3">
    <source>
        <dbReference type="Proteomes" id="UP000018291"/>
    </source>
</evidence>
<gene>
    <name evidence="2" type="ORF">BN381_130005</name>
</gene>
<proteinExistence type="predicted"/>
<protein>
    <submittedName>
        <fullName evidence="2">Uncharacterized protein</fullName>
    </submittedName>
</protein>
<reference evidence="2 3" key="1">
    <citation type="journal article" date="2013" name="ISME J.">
        <title>Metabolic model for the filamentous 'Candidatus Microthrix parvicella' based on genomic and metagenomic analyses.</title>
        <authorList>
            <person name="Jon McIlroy S."/>
            <person name="Kristiansen R."/>
            <person name="Albertsen M."/>
            <person name="Michael Karst S."/>
            <person name="Rossetti S."/>
            <person name="Lund Nielsen J."/>
            <person name="Tandoi V."/>
            <person name="James Seviour R."/>
            <person name="Nielsen P.H."/>
        </authorList>
    </citation>
    <scope>NUCLEOTIDE SEQUENCE [LARGE SCALE GENOMIC DNA]</scope>
    <source>
        <strain evidence="2 3">RN1</strain>
    </source>
</reference>
<name>R4Z1G7_9ACTN</name>
<feature type="compositionally biased region" description="Polar residues" evidence="1">
    <location>
        <begin position="1"/>
        <end position="10"/>
    </location>
</feature>
<feature type="region of interest" description="Disordered" evidence="1">
    <location>
        <begin position="1"/>
        <end position="57"/>
    </location>
</feature>
<dbReference type="HOGENOM" id="CLU_2988089_0_0_11"/>
<dbReference type="Proteomes" id="UP000018291">
    <property type="component" value="Unassembled WGS sequence"/>
</dbReference>
<organism evidence="2 3">
    <name type="scientific">Candidatus Neomicrothrix parvicella RN1</name>
    <dbReference type="NCBI Taxonomy" id="1229780"/>
    <lineage>
        <taxon>Bacteria</taxon>
        <taxon>Bacillati</taxon>
        <taxon>Actinomycetota</taxon>
        <taxon>Acidimicrobiia</taxon>
        <taxon>Acidimicrobiales</taxon>
        <taxon>Microthrixaceae</taxon>
        <taxon>Candidatus Neomicrothrix</taxon>
    </lineage>
</organism>
<evidence type="ECO:0000313" key="2">
    <source>
        <dbReference type="EMBL" id="CCM62447.1"/>
    </source>
</evidence>
<feature type="compositionally biased region" description="Low complexity" evidence="1">
    <location>
        <begin position="28"/>
        <end position="49"/>
    </location>
</feature>
<keyword evidence="3" id="KW-1185">Reference proteome</keyword>
<dbReference type="AlphaFoldDB" id="R4Z1G7"/>